<sequence>MDSDKPYVPPAGMAEMFAWVTVTHFLVIALCAAGAIAILWWGRHLHRRWKEAQEEHEADALAARENEAD</sequence>
<keyword evidence="1" id="KW-1133">Transmembrane helix</keyword>
<evidence type="ECO:0000313" key="2">
    <source>
        <dbReference type="EMBL" id="QDX26542.1"/>
    </source>
</evidence>
<dbReference type="RefSeq" id="WP_145847272.1">
    <property type="nucleotide sequence ID" value="NZ_CP042239.1"/>
</dbReference>
<keyword evidence="1" id="KW-0472">Membrane</keyword>
<organism evidence="2 3">
    <name type="scientific">Sphingomonas suaedae</name>
    <dbReference type="NCBI Taxonomy" id="2599297"/>
    <lineage>
        <taxon>Bacteria</taxon>
        <taxon>Pseudomonadati</taxon>
        <taxon>Pseudomonadota</taxon>
        <taxon>Alphaproteobacteria</taxon>
        <taxon>Sphingomonadales</taxon>
        <taxon>Sphingomonadaceae</taxon>
        <taxon>Sphingomonas</taxon>
    </lineage>
</organism>
<name>A0A518RGF7_9SPHN</name>
<reference evidence="2 3" key="1">
    <citation type="submission" date="2019-07" db="EMBL/GenBank/DDBJ databases">
        <title>Sphingomonas alkalisoli sp. nov., isolated from rhizosphere soil of Suaedae salsa.</title>
        <authorList>
            <person name="Zhang H."/>
            <person name="Xu L."/>
            <person name="Zhang J.-X."/>
            <person name="Sun J.-Q."/>
        </authorList>
    </citation>
    <scope>NUCLEOTIDE SEQUENCE [LARGE SCALE GENOMIC DNA]</scope>
    <source>
        <strain evidence="2 3">XS-10</strain>
    </source>
</reference>
<dbReference type="AlphaFoldDB" id="A0A518RGF7"/>
<dbReference type="KEGG" id="ssua:FPZ54_11255"/>
<accession>A0A518RGF7</accession>
<feature type="transmembrane region" description="Helical" evidence="1">
    <location>
        <begin position="16"/>
        <end position="41"/>
    </location>
</feature>
<dbReference type="Proteomes" id="UP000318055">
    <property type="component" value="Chromosome"/>
</dbReference>
<keyword evidence="3" id="KW-1185">Reference proteome</keyword>
<keyword evidence="1" id="KW-0812">Transmembrane</keyword>
<evidence type="ECO:0000313" key="3">
    <source>
        <dbReference type="Proteomes" id="UP000318055"/>
    </source>
</evidence>
<dbReference type="EMBL" id="CP042239">
    <property type="protein sequence ID" value="QDX26542.1"/>
    <property type="molecule type" value="Genomic_DNA"/>
</dbReference>
<evidence type="ECO:0008006" key="4">
    <source>
        <dbReference type="Google" id="ProtNLM"/>
    </source>
</evidence>
<protein>
    <recommendedName>
        <fullName evidence="4">Heme exporter protein D</fullName>
    </recommendedName>
</protein>
<gene>
    <name evidence="2" type="ORF">FPZ54_11255</name>
</gene>
<proteinExistence type="predicted"/>
<evidence type="ECO:0000256" key="1">
    <source>
        <dbReference type="SAM" id="Phobius"/>
    </source>
</evidence>